<dbReference type="AlphaFoldDB" id="A0A076FCY2"/>
<dbReference type="PANTHER" id="PTHR30106">
    <property type="entry name" value="INNER MEMBRANE PROTEIN YEIH-RELATED"/>
    <property type="match status" value="1"/>
</dbReference>
<dbReference type="Proteomes" id="UP000028486">
    <property type="component" value="Chromosome"/>
</dbReference>
<feature type="transmembrane region" description="Helical" evidence="7">
    <location>
        <begin position="260"/>
        <end position="280"/>
    </location>
</feature>
<dbReference type="EMBL" id="CP009043">
    <property type="protein sequence ID" value="AII15252.1"/>
    <property type="molecule type" value="Genomic_DNA"/>
</dbReference>
<dbReference type="PANTHER" id="PTHR30106:SF2">
    <property type="entry name" value="UPF0324 INNER MEMBRANE PROTEIN YEIH"/>
    <property type="match status" value="1"/>
</dbReference>
<dbReference type="RefSeq" id="WP_051870950.1">
    <property type="nucleotide sequence ID" value="NZ_CP009043.1"/>
</dbReference>
<keyword evidence="6 7" id="KW-0472">Membrane</keyword>
<evidence type="ECO:0000313" key="9">
    <source>
        <dbReference type="Proteomes" id="UP000028486"/>
    </source>
</evidence>
<feature type="transmembrane region" description="Helical" evidence="7">
    <location>
        <begin position="38"/>
        <end position="57"/>
    </location>
</feature>
<keyword evidence="5 7" id="KW-1133">Transmembrane helix</keyword>
<evidence type="ECO:0000256" key="1">
    <source>
        <dbReference type="ARBA" id="ARBA00004651"/>
    </source>
</evidence>
<evidence type="ECO:0000256" key="6">
    <source>
        <dbReference type="ARBA" id="ARBA00023136"/>
    </source>
</evidence>
<dbReference type="InterPro" id="IPR018383">
    <property type="entry name" value="UPF0324_pro"/>
</dbReference>
<comment type="subcellular location">
    <subcellularLocation>
        <location evidence="1">Cell membrane</location>
        <topology evidence="1">Multi-pass membrane protein</topology>
    </subcellularLocation>
</comment>
<dbReference type="OrthoDB" id="9805703at2"/>
<organism evidence="8 9">
    <name type="scientific">Campylobacter iguaniorum</name>
    <dbReference type="NCBI Taxonomy" id="1244531"/>
    <lineage>
        <taxon>Bacteria</taxon>
        <taxon>Pseudomonadati</taxon>
        <taxon>Campylobacterota</taxon>
        <taxon>Epsilonproteobacteria</taxon>
        <taxon>Campylobacterales</taxon>
        <taxon>Campylobacteraceae</taxon>
        <taxon>Campylobacter</taxon>
    </lineage>
</organism>
<evidence type="ECO:0000256" key="5">
    <source>
        <dbReference type="ARBA" id="ARBA00022989"/>
    </source>
</evidence>
<feature type="transmembrane region" description="Helical" evidence="7">
    <location>
        <begin position="227"/>
        <end position="248"/>
    </location>
</feature>
<keyword evidence="9" id="KW-1185">Reference proteome</keyword>
<dbReference type="HOGENOM" id="CLU_033541_0_0_7"/>
<name>A0A076FCY2_9BACT</name>
<evidence type="ECO:0000256" key="4">
    <source>
        <dbReference type="ARBA" id="ARBA00022692"/>
    </source>
</evidence>
<keyword evidence="4 7" id="KW-0812">Transmembrane</keyword>
<dbReference type="NCBIfam" id="TIGR00698">
    <property type="entry name" value="YeiH family putative sulfate export transporter"/>
    <property type="match status" value="1"/>
</dbReference>
<feature type="transmembrane region" description="Helical" evidence="7">
    <location>
        <begin position="69"/>
        <end position="87"/>
    </location>
</feature>
<dbReference type="STRING" id="1244531.CIG2463D_1622"/>
<dbReference type="Pfam" id="PF03601">
    <property type="entry name" value="Cons_hypoth698"/>
    <property type="match status" value="1"/>
</dbReference>
<evidence type="ECO:0000256" key="7">
    <source>
        <dbReference type="SAM" id="Phobius"/>
    </source>
</evidence>
<accession>A0A076FCY2</accession>
<reference evidence="9" key="1">
    <citation type="journal article" date="2014" name="Genome Announc.">
        <title>Complete Genome Sequence of Campylobacter iguaniorum Strain 1485ET, Isolated from a Bearded Dragon (Pogona vitticeps).</title>
        <authorList>
            <person name="Gilbert M.J."/>
            <person name="Miller W.G."/>
            <person name="Yee E."/>
            <person name="Kik M."/>
            <person name="Wagenaar J.A."/>
            <person name="Duim B."/>
        </authorList>
    </citation>
    <scope>NUCLEOTIDE SEQUENCE [LARGE SCALE GENOMIC DNA]</scope>
    <source>
        <strain evidence="9">1485E</strain>
    </source>
</reference>
<evidence type="ECO:0000313" key="8">
    <source>
        <dbReference type="EMBL" id="AII15252.1"/>
    </source>
</evidence>
<sequence length="341" mass="36016">MNNHKNIYKKRRLNAWAFIFILSSIALGLSYLPAFAGLGISPLIIAVILGAILGNTAHSTVKFIARSGVLAICTKQILRLGVIFYGFRLTVSDALSVGFGGIISAFIVVFSTFLIGYFLGLRLGLDKKSAVLISSGSSICGAAAVLATESVTKGGANRVGIAVCTVVVFGTLGMFLYPLGFAIGATGLSEAAAGFMSGISLHEVAHAVAAGNAIGDKAGEIAVITKMLRVLMLVPFLIFLSIFSLFFIGEKGKGGLRASFPYFAVWFLVAVLVGSLPFFPRSTLPFINFIDTFLLCMAMGALGLTITKNALKNAGKTPFILATILFIWLIFIGYILGKIFG</sequence>
<dbReference type="GO" id="GO:0005886">
    <property type="term" value="C:plasma membrane"/>
    <property type="evidence" value="ECO:0007669"/>
    <property type="project" value="UniProtKB-SubCell"/>
</dbReference>
<evidence type="ECO:0000256" key="2">
    <source>
        <dbReference type="ARBA" id="ARBA00007977"/>
    </source>
</evidence>
<feature type="transmembrane region" description="Helical" evidence="7">
    <location>
        <begin position="159"/>
        <end position="179"/>
    </location>
</feature>
<dbReference type="KEGG" id="caj:CIG1485E_1429"/>
<evidence type="ECO:0000256" key="3">
    <source>
        <dbReference type="ARBA" id="ARBA00022475"/>
    </source>
</evidence>
<gene>
    <name evidence="8" type="ORF">CIG1485E_1429</name>
</gene>
<dbReference type="InterPro" id="IPR004630">
    <property type="entry name" value="UPF0324_YeiH-like"/>
</dbReference>
<protein>
    <submittedName>
        <fullName evidence="8">Hypothetical membrane protein, YeiH/YadS family</fullName>
    </submittedName>
</protein>
<dbReference type="eggNOG" id="COG2855">
    <property type="taxonomic scope" value="Bacteria"/>
</dbReference>
<feature type="transmembrane region" description="Helical" evidence="7">
    <location>
        <begin position="12"/>
        <end position="32"/>
    </location>
</feature>
<feature type="transmembrane region" description="Helical" evidence="7">
    <location>
        <begin position="99"/>
        <end position="118"/>
    </location>
</feature>
<proteinExistence type="inferred from homology"/>
<comment type="similarity">
    <text evidence="2">Belongs to the UPF0324 family.</text>
</comment>
<feature type="transmembrane region" description="Helical" evidence="7">
    <location>
        <begin position="319"/>
        <end position="337"/>
    </location>
</feature>
<keyword evidence="3" id="KW-1003">Cell membrane</keyword>
<feature type="transmembrane region" description="Helical" evidence="7">
    <location>
        <begin position="286"/>
        <end position="307"/>
    </location>
</feature>